<comment type="similarity">
    <text evidence="6">Belongs to the DarT ADP-ribosyltransferase family.</text>
</comment>
<evidence type="ECO:0000313" key="8">
    <source>
        <dbReference type="EMBL" id="KUJ77757.1"/>
    </source>
</evidence>
<evidence type="ECO:0000256" key="1">
    <source>
        <dbReference type="ARBA" id="ARBA00022649"/>
    </source>
</evidence>
<protein>
    <recommendedName>
        <fullName evidence="7">DarT domain-containing protein</fullName>
    </recommendedName>
</protein>
<evidence type="ECO:0000256" key="2">
    <source>
        <dbReference type="ARBA" id="ARBA00022676"/>
    </source>
</evidence>
<organism evidence="8 9">
    <name type="scientific">Ruegeria profundi</name>
    <dbReference type="NCBI Taxonomy" id="1685378"/>
    <lineage>
        <taxon>Bacteria</taxon>
        <taxon>Pseudomonadati</taxon>
        <taxon>Pseudomonadota</taxon>
        <taxon>Alphaproteobacteria</taxon>
        <taxon>Rhodobacterales</taxon>
        <taxon>Roseobacteraceae</taxon>
        <taxon>Ruegeria</taxon>
    </lineage>
</organism>
<proteinExistence type="inferred from homology"/>
<dbReference type="GO" id="GO:0016757">
    <property type="term" value="F:glycosyltransferase activity"/>
    <property type="evidence" value="ECO:0007669"/>
    <property type="project" value="UniProtKB-KW"/>
</dbReference>
<feature type="domain" description="DarT" evidence="7">
    <location>
        <begin position="1"/>
        <end position="101"/>
    </location>
</feature>
<keyword evidence="5 6" id="KW-0238">DNA-binding</keyword>
<dbReference type="AlphaFoldDB" id="A0A0X3TPT4"/>
<reference evidence="9" key="1">
    <citation type="submission" date="2015-12" db="EMBL/GenBank/DDBJ databases">
        <authorList>
            <person name="Zhang G."/>
            <person name="Stingl U."/>
        </authorList>
    </citation>
    <scope>NUCLEOTIDE SEQUENCE [LARGE SCALE GENOMIC DNA]</scope>
    <source>
        <strain evidence="9">ZGT108</strain>
    </source>
</reference>
<sequence length="103" mass="11788">MHTNASRREILPYDHFYESAEAFEAMFRRNRAGITIVGSQAIPANVPLDPQAEVQVSDHIPARFILGAEVRGREDAIRVDTAFRDLPEWEREVSDDSHLLWGR</sequence>
<evidence type="ECO:0000259" key="7">
    <source>
        <dbReference type="PROSITE" id="PS52018"/>
    </source>
</evidence>
<evidence type="ECO:0000256" key="6">
    <source>
        <dbReference type="PROSITE-ProRule" id="PRU01362"/>
    </source>
</evidence>
<dbReference type="InterPro" id="IPR029494">
    <property type="entry name" value="DarT"/>
</dbReference>
<keyword evidence="3" id="KW-0808">Transferase</keyword>
<dbReference type="Proteomes" id="UP000053690">
    <property type="component" value="Unassembled WGS sequence"/>
</dbReference>
<dbReference type="EMBL" id="LQBP01000008">
    <property type="protein sequence ID" value="KUJ77757.1"/>
    <property type="molecule type" value="Genomic_DNA"/>
</dbReference>
<keyword evidence="2" id="KW-0328">Glycosyltransferase</keyword>
<gene>
    <name evidence="8" type="ORF">AVO44_15610</name>
</gene>
<evidence type="ECO:0000256" key="3">
    <source>
        <dbReference type="ARBA" id="ARBA00022679"/>
    </source>
</evidence>
<accession>A0A0X3TPT4</accession>
<evidence type="ECO:0000256" key="4">
    <source>
        <dbReference type="ARBA" id="ARBA00022695"/>
    </source>
</evidence>
<name>A0A0X3TPT4_9RHOB</name>
<keyword evidence="9" id="KW-1185">Reference proteome</keyword>
<comment type="caution">
    <text evidence="6">Lacks conserved residue(s) required for the propagation of feature annotation.</text>
</comment>
<dbReference type="GO" id="GO:0016779">
    <property type="term" value="F:nucleotidyltransferase activity"/>
    <property type="evidence" value="ECO:0007669"/>
    <property type="project" value="UniProtKB-KW"/>
</dbReference>
<keyword evidence="4" id="KW-0548">Nucleotidyltransferase</keyword>
<evidence type="ECO:0000256" key="5">
    <source>
        <dbReference type="ARBA" id="ARBA00023125"/>
    </source>
</evidence>
<keyword evidence="1 6" id="KW-1277">Toxin-antitoxin system</keyword>
<dbReference type="GO" id="GO:0003677">
    <property type="term" value="F:DNA binding"/>
    <property type="evidence" value="ECO:0007669"/>
    <property type="project" value="UniProtKB-UniRule"/>
</dbReference>
<dbReference type="PROSITE" id="PS52018">
    <property type="entry name" value="DART"/>
    <property type="match status" value="1"/>
</dbReference>
<evidence type="ECO:0000313" key="9">
    <source>
        <dbReference type="Proteomes" id="UP000053690"/>
    </source>
</evidence>
<comment type="caution">
    <text evidence="8">The sequence shown here is derived from an EMBL/GenBank/DDBJ whole genome shotgun (WGS) entry which is preliminary data.</text>
</comment>